<evidence type="ECO:0000256" key="7">
    <source>
        <dbReference type="ARBA" id="ARBA00022840"/>
    </source>
</evidence>
<reference evidence="11 12" key="1">
    <citation type="submission" date="2018-10" db="EMBL/GenBank/DDBJ databases">
        <authorList>
            <person name="Criscuolo A."/>
        </authorList>
    </citation>
    <scope>NUCLEOTIDE SEQUENCE [LARGE SCALE GENOMIC DNA]</scope>
    <source>
        <strain evidence="11">DnA1</strain>
    </source>
</reference>
<dbReference type="PROSITE" id="PS00211">
    <property type="entry name" value="ABC_TRANSPORTER_1"/>
    <property type="match status" value="1"/>
</dbReference>
<protein>
    <submittedName>
        <fullName evidence="11">Daunorubicin/doxorubicin resistance ATP-binding protein DrrA</fullName>
        <ecNumber evidence="11">3.6.3.-</ecNumber>
    </submittedName>
</protein>
<dbReference type="InterPro" id="IPR027417">
    <property type="entry name" value="P-loop_NTPase"/>
</dbReference>
<evidence type="ECO:0000256" key="9">
    <source>
        <dbReference type="ARBA" id="ARBA00023136"/>
    </source>
</evidence>
<dbReference type="AlphaFoldDB" id="A0A3P4B031"/>
<dbReference type="PANTHER" id="PTHR42711">
    <property type="entry name" value="ABC TRANSPORTER ATP-BINDING PROTEIN"/>
    <property type="match status" value="1"/>
</dbReference>
<accession>A0A3P4B031</accession>
<keyword evidence="8" id="KW-1278">Translocase</keyword>
<keyword evidence="4" id="KW-0536">Nodulation</keyword>
<dbReference type="Proteomes" id="UP000277294">
    <property type="component" value="Unassembled WGS sequence"/>
</dbReference>
<evidence type="ECO:0000256" key="4">
    <source>
        <dbReference type="ARBA" id="ARBA00022458"/>
    </source>
</evidence>
<dbReference type="GO" id="GO:0016887">
    <property type="term" value="F:ATP hydrolysis activity"/>
    <property type="evidence" value="ECO:0007669"/>
    <property type="project" value="InterPro"/>
</dbReference>
<dbReference type="PANTHER" id="PTHR42711:SF5">
    <property type="entry name" value="ABC TRANSPORTER ATP-BINDING PROTEIN NATA"/>
    <property type="match status" value="1"/>
</dbReference>
<dbReference type="GO" id="GO:0005886">
    <property type="term" value="C:plasma membrane"/>
    <property type="evidence" value="ECO:0007669"/>
    <property type="project" value="UniProtKB-SubCell"/>
</dbReference>
<dbReference type="GO" id="GO:0005524">
    <property type="term" value="F:ATP binding"/>
    <property type="evidence" value="ECO:0007669"/>
    <property type="project" value="UniProtKB-KW"/>
</dbReference>
<dbReference type="EC" id="3.6.3.-" evidence="11"/>
<organism evidence="11 12">
    <name type="scientific">Pigmentiphaga humi</name>
    <dbReference type="NCBI Taxonomy" id="2478468"/>
    <lineage>
        <taxon>Bacteria</taxon>
        <taxon>Pseudomonadati</taxon>
        <taxon>Pseudomonadota</taxon>
        <taxon>Betaproteobacteria</taxon>
        <taxon>Burkholderiales</taxon>
        <taxon>Alcaligenaceae</taxon>
        <taxon>Pigmentiphaga</taxon>
    </lineage>
</organism>
<dbReference type="EMBL" id="UWPJ01000011">
    <property type="protein sequence ID" value="VCU69191.1"/>
    <property type="molecule type" value="Genomic_DNA"/>
</dbReference>
<evidence type="ECO:0000256" key="2">
    <source>
        <dbReference type="ARBA" id="ARBA00005417"/>
    </source>
</evidence>
<dbReference type="InterPro" id="IPR050763">
    <property type="entry name" value="ABC_transporter_ATP-binding"/>
</dbReference>
<dbReference type="InterPro" id="IPR003439">
    <property type="entry name" value="ABC_transporter-like_ATP-bd"/>
</dbReference>
<keyword evidence="3" id="KW-0813">Transport</keyword>
<feature type="domain" description="ABC transporter" evidence="10">
    <location>
        <begin position="52"/>
        <end position="282"/>
    </location>
</feature>
<keyword evidence="12" id="KW-1185">Reference proteome</keyword>
<dbReference type="InterPro" id="IPR003593">
    <property type="entry name" value="AAA+_ATPase"/>
</dbReference>
<keyword evidence="5" id="KW-1003">Cell membrane</keyword>
<dbReference type="PROSITE" id="PS50893">
    <property type="entry name" value="ABC_TRANSPORTER_2"/>
    <property type="match status" value="1"/>
</dbReference>
<name>A0A3P4B031_9BURK</name>
<dbReference type="SMART" id="SM00382">
    <property type="entry name" value="AAA"/>
    <property type="match status" value="1"/>
</dbReference>
<comment type="subcellular location">
    <subcellularLocation>
        <location evidence="1">Cell membrane</location>
    </subcellularLocation>
</comment>
<proteinExistence type="inferred from homology"/>
<sequence length="353" mass="38632">MTPQWPSPGGAAILPSARSCGAAGTGYYSPMTNTFLHAGSPPLAADGAGPALRVERLAKRYGDRVIVDGLSFEIRRGECYGLLGPNGAGKTTTLRALLGLTPIDGGSIRLLDFEVPGQARQARARVGVVPQMDNLDPDFTVEENLLVFGRYFGLSDAQVRRRIPGLLDFASLASKRAARINELSGGMKRRLTLARALVNDPDLIVMDEPTTGLDPQARHLIWERLQALLGQGKTILLTTHFMDEAERLCGRLGLIDHGRMIAEGAPQELIARHVEPEVVEVFGEGALQWLARRRQELPGRIETSGETVYCYTAEPERVLGLLRQDGRLRYLHRPASLEDLFLRIAGRDLREGA</sequence>
<comment type="similarity">
    <text evidence="2">Belongs to the ABC transporter superfamily.</text>
</comment>
<evidence type="ECO:0000256" key="1">
    <source>
        <dbReference type="ARBA" id="ARBA00004236"/>
    </source>
</evidence>
<keyword evidence="9" id="KW-0472">Membrane</keyword>
<evidence type="ECO:0000256" key="6">
    <source>
        <dbReference type="ARBA" id="ARBA00022741"/>
    </source>
</evidence>
<keyword evidence="11" id="KW-0378">Hydrolase</keyword>
<evidence type="ECO:0000259" key="10">
    <source>
        <dbReference type="PROSITE" id="PS50893"/>
    </source>
</evidence>
<dbReference type="InterPro" id="IPR017871">
    <property type="entry name" value="ABC_transporter-like_CS"/>
</dbReference>
<evidence type="ECO:0000256" key="8">
    <source>
        <dbReference type="ARBA" id="ARBA00022967"/>
    </source>
</evidence>
<dbReference type="FunFam" id="3.40.50.300:FF:000589">
    <property type="entry name" value="ABC transporter, ATP-binding subunit"/>
    <property type="match status" value="1"/>
</dbReference>
<keyword evidence="6" id="KW-0547">Nucleotide-binding</keyword>
<dbReference type="Gene3D" id="3.40.50.300">
    <property type="entry name" value="P-loop containing nucleotide triphosphate hydrolases"/>
    <property type="match status" value="1"/>
</dbReference>
<dbReference type="Pfam" id="PF00005">
    <property type="entry name" value="ABC_tran"/>
    <property type="match status" value="1"/>
</dbReference>
<evidence type="ECO:0000313" key="11">
    <source>
        <dbReference type="EMBL" id="VCU69191.1"/>
    </source>
</evidence>
<dbReference type="SUPFAM" id="SSF52540">
    <property type="entry name" value="P-loop containing nucleoside triphosphate hydrolases"/>
    <property type="match status" value="1"/>
</dbReference>
<keyword evidence="7 11" id="KW-0067">ATP-binding</keyword>
<evidence type="ECO:0000313" key="12">
    <source>
        <dbReference type="Proteomes" id="UP000277294"/>
    </source>
</evidence>
<evidence type="ECO:0000256" key="5">
    <source>
        <dbReference type="ARBA" id="ARBA00022475"/>
    </source>
</evidence>
<gene>
    <name evidence="11" type="primary">drrA_1</name>
    <name evidence="11" type="ORF">PIGHUM_01251</name>
</gene>
<evidence type="ECO:0000256" key="3">
    <source>
        <dbReference type="ARBA" id="ARBA00022448"/>
    </source>
</evidence>